<reference evidence="3" key="1">
    <citation type="submission" date="2017-10" db="EMBL/GenBank/DDBJ databases">
        <title>Draft genome sequence of the planktic cyanobacteria Tychonema bourrellyi isolated from alpine lentic freshwater.</title>
        <authorList>
            <person name="Tett A."/>
            <person name="Armanini F."/>
            <person name="Asnicar F."/>
            <person name="Boscaini A."/>
            <person name="Pasolli E."/>
            <person name="Zolfo M."/>
            <person name="Donati C."/>
            <person name="Salmaso N."/>
            <person name="Segata N."/>
        </authorList>
    </citation>
    <scope>NUCLEOTIDE SEQUENCE</scope>
    <source>
        <strain evidence="3">FEM_GT703</strain>
    </source>
</reference>
<dbReference type="OrthoDB" id="518133at2"/>
<gene>
    <name evidence="3" type="ORF">CP500_007750</name>
</gene>
<feature type="domain" description="Cyanobacterial TRADD-N associated 2 transmembrane" evidence="2">
    <location>
        <begin position="24"/>
        <end position="90"/>
    </location>
</feature>
<evidence type="ECO:0000313" key="4">
    <source>
        <dbReference type="Proteomes" id="UP000226442"/>
    </source>
</evidence>
<protein>
    <recommendedName>
        <fullName evidence="2">Cyanobacterial TRADD-N associated 2 transmembrane domain-containing protein</fullName>
    </recommendedName>
</protein>
<sequence>MSSTNFKPFRSDDYPEMERDVIQERLRQAKFSFNVTIGLAIVSASISILGIGMLFSGKISEGSVATAGGLASNVVSVGLLKFTKETNDRLDRLAKEFKDDD</sequence>
<accession>A0A2G4F2Q8</accession>
<proteinExistence type="predicted"/>
<dbReference type="RefSeq" id="WP_096828897.1">
    <property type="nucleotide sequence ID" value="NZ_NXIB02000033.1"/>
</dbReference>
<name>A0A2G4F2Q8_9CYAN</name>
<dbReference type="AlphaFoldDB" id="A0A2G4F2Q8"/>
<evidence type="ECO:0000313" key="3">
    <source>
        <dbReference type="EMBL" id="PHX56036.1"/>
    </source>
</evidence>
<feature type="transmembrane region" description="Helical" evidence="1">
    <location>
        <begin position="62"/>
        <end position="82"/>
    </location>
</feature>
<keyword evidence="1" id="KW-0812">Transmembrane</keyword>
<keyword evidence="1" id="KW-0472">Membrane</keyword>
<dbReference type="Proteomes" id="UP000226442">
    <property type="component" value="Unassembled WGS sequence"/>
</dbReference>
<evidence type="ECO:0000256" key="1">
    <source>
        <dbReference type="SAM" id="Phobius"/>
    </source>
</evidence>
<keyword evidence="4" id="KW-1185">Reference proteome</keyword>
<feature type="transmembrane region" description="Helical" evidence="1">
    <location>
        <begin position="33"/>
        <end position="56"/>
    </location>
</feature>
<dbReference type="Pfam" id="PF20712">
    <property type="entry name" value="CyanoTRADDas_TM"/>
    <property type="match status" value="1"/>
</dbReference>
<dbReference type="EMBL" id="NXIB02000033">
    <property type="protein sequence ID" value="PHX56036.1"/>
    <property type="molecule type" value="Genomic_DNA"/>
</dbReference>
<keyword evidence="1" id="KW-1133">Transmembrane helix</keyword>
<dbReference type="InterPro" id="IPR048567">
    <property type="entry name" value="CyanoTRADDas_TM"/>
</dbReference>
<evidence type="ECO:0000259" key="2">
    <source>
        <dbReference type="Pfam" id="PF20712"/>
    </source>
</evidence>
<organism evidence="3 4">
    <name type="scientific">Tychonema bourrellyi FEM_GT703</name>
    <dbReference type="NCBI Taxonomy" id="2040638"/>
    <lineage>
        <taxon>Bacteria</taxon>
        <taxon>Bacillati</taxon>
        <taxon>Cyanobacteriota</taxon>
        <taxon>Cyanophyceae</taxon>
        <taxon>Oscillatoriophycideae</taxon>
        <taxon>Oscillatoriales</taxon>
        <taxon>Microcoleaceae</taxon>
        <taxon>Tychonema</taxon>
    </lineage>
</organism>
<comment type="caution">
    <text evidence="3">The sequence shown here is derived from an EMBL/GenBank/DDBJ whole genome shotgun (WGS) entry which is preliminary data.</text>
</comment>